<dbReference type="InterPro" id="IPR027443">
    <property type="entry name" value="IPNS-like_sf"/>
</dbReference>
<keyword evidence="2" id="KW-0223">Dioxygenase</keyword>
<gene>
    <name evidence="5" type="ORF">J2W69_003586</name>
</gene>
<dbReference type="Gene3D" id="1.25.40.10">
    <property type="entry name" value="Tetratricopeptide repeat domain"/>
    <property type="match status" value="1"/>
</dbReference>
<dbReference type="EC" id="1.14.11.16" evidence="5"/>
<sequence>MRPISELIDESKKLISSGNFEAAQHSCEQILRLNAAEPSALRALLQVHVQAKQFARALFYCESLLQLQPADIGLHQMLADCLQKVCEEDPSGQTLATLLEQLPAAYSSRLLYGRQLELKSAMFAAGREYLIALKTANARGFWLNAASTAPWCRNFVSYAMGFIEKYRINLSHQWLEPLWQRYGRAELARISKAIQMYTGERALEFADPRQTPNFLYIPDLPIAPVFDRAVLPFAERYESQAAVIKTELKQLLSDNNDFRPFQEGEAGEGLTQGGAWDAYFFYRHGQTYTEHLQKCPGTAAALAELPLVHVADHAPEVCFSLMRPAAHILPHRGVTNSRAVLHLALDIPPECRLHLPGITELSWQEGKTFAFDDTYLHEAWNRSDKTRAVILSDIWNPYLRQEEQLALTELIVQIGLFNKQTAAVPL</sequence>
<dbReference type="RefSeq" id="WP_310280963.1">
    <property type="nucleotide sequence ID" value="NZ_JAVDWR010000018.1"/>
</dbReference>
<keyword evidence="3 5" id="KW-0560">Oxidoreductase</keyword>
<dbReference type="Gene3D" id="2.60.120.330">
    <property type="entry name" value="B-lactam Antibiotic, Isopenicillin N Synthase, Chain"/>
    <property type="match status" value="1"/>
</dbReference>
<keyword evidence="6" id="KW-1185">Reference proteome</keyword>
<dbReference type="InterPro" id="IPR007803">
    <property type="entry name" value="Asp/Arg/Pro-Hydrxlase"/>
</dbReference>
<evidence type="ECO:0000256" key="2">
    <source>
        <dbReference type="ARBA" id="ARBA00022964"/>
    </source>
</evidence>
<feature type="domain" description="Aspartyl/asparaginy/proline hydroxylase" evidence="4">
    <location>
        <begin position="239"/>
        <end position="397"/>
    </location>
</feature>
<evidence type="ECO:0000259" key="4">
    <source>
        <dbReference type="Pfam" id="PF05118"/>
    </source>
</evidence>
<dbReference type="InterPro" id="IPR011990">
    <property type="entry name" value="TPR-like_helical_dom_sf"/>
</dbReference>
<dbReference type="EMBL" id="JAVDWR010000018">
    <property type="protein sequence ID" value="MDR7122611.1"/>
    <property type="molecule type" value="Genomic_DNA"/>
</dbReference>
<reference evidence="5 6" key="1">
    <citation type="submission" date="2023-07" db="EMBL/GenBank/DDBJ databases">
        <title>Sorghum-associated microbial communities from plants grown in Nebraska, USA.</title>
        <authorList>
            <person name="Schachtman D."/>
        </authorList>
    </citation>
    <scope>NUCLEOTIDE SEQUENCE [LARGE SCALE GENOMIC DNA]</scope>
    <source>
        <strain evidence="5 6">4138</strain>
    </source>
</reference>
<dbReference type="PANTHER" id="PTHR46332">
    <property type="entry name" value="ASPARTATE BETA-HYDROXYLASE DOMAIN-CONTAINING PROTEIN 2"/>
    <property type="match status" value="1"/>
</dbReference>
<accession>A0ABU1W3S6</accession>
<dbReference type="InterPro" id="IPR051821">
    <property type="entry name" value="Asp/Asn_beta-hydroxylase"/>
</dbReference>
<name>A0ABU1W3S6_9GAMM</name>
<evidence type="ECO:0000313" key="5">
    <source>
        <dbReference type="EMBL" id="MDR7122611.1"/>
    </source>
</evidence>
<evidence type="ECO:0000313" key="6">
    <source>
        <dbReference type="Proteomes" id="UP001257909"/>
    </source>
</evidence>
<dbReference type="PANTHER" id="PTHR46332:SF5">
    <property type="entry name" value="ASPARTATE BETA-HYDROXYLASE DOMAIN CONTAINING 2"/>
    <property type="match status" value="1"/>
</dbReference>
<organism evidence="5 6">
    <name type="scientific">Rheinheimera soli</name>
    <dbReference type="NCBI Taxonomy" id="443616"/>
    <lineage>
        <taxon>Bacteria</taxon>
        <taxon>Pseudomonadati</taxon>
        <taxon>Pseudomonadota</taxon>
        <taxon>Gammaproteobacteria</taxon>
        <taxon>Chromatiales</taxon>
        <taxon>Chromatiaceae</taxon>
        <taxon>Rheinheimera</taxon>
    </lineage>
</organism>
<protein>
    <submittedName>
        <fullName evidence="5">Aspartate beta-hydroxylase</fullName>
        <ecNumber evidence="5">1.14.11.16</ecNumber>
    </submittedName>
</protein>
<evidence type="ECO:0000256" key="1">
    <source>
        <dbReference type="ARBA" id="ARBA00007730"/>
    </source>
</evidence>
<proteinExistence type="inferred from homology"/>
<dbReference type="SUPFAM" id="SSF48452">
    <property type="entry name" value="TPR-like"/>
    <property type="match status" value="1"/>
</dbReference>
<comment type="similarity">
    <text evidence="1">Belongs to the aspartyl/asparaginyl beta-hydroxylase family.</text>
</comment>
<comment type="caution">
    <text evidence="5">The sequence shown here is derived from an EMBL/GenBank/DDBJ whole genome shotgun (WGS) entry which is preliminary data.</text>
</comment>
<dbReference type="Proteomes" id="UP001257909">
    <property type="component" value="Unassembled WGS sequence"/>
</dbReference>
<dbReference type="SUPFAM" id="SSF51197">
    <property type="entry name" value="Clavaminate synthase-like"/>
    <property type="match status" value="1"/>
</dbReference>
<dbReference type="Pfam" id="PF05118">
    <property type="entry name" value="Asp_Arg_Hydrox"/>
    <property type="match status" value="1"/>
</dbReference>
<evidence type="ECO:0000256" key="3">
    <source>
        <dbReference type="ARBA" id="ARBA00023002"/>
    </source>
</evidence>
<dbReference type="GO" id="GO:0062101">
    <property type="term" value="F:peptidyl-aspartic acid 3-dioxygenase activity"/>
    <property type="evidence" value="ECO:0007669"/>
    <property type="project" value="UniProtKB-EC"/>
</dbReference>